<evidence type="ECO:0000313" key="2">
    <source>
        <dbReference type="EMBL" id="CAA7400933.1"/>
    </source>
</evidence>
<proteinExistence type="predicted"/>
<keyword evidence="1" id="KW-1133">Transmembrane helix</keyword>
<organism evidence="2 3">
    <name type="scientific">Spirodela intermedia</name>
    <name type="common">Intermediate duckweed</name>
    <dbReference type="NCBI Taxonomy" id="51605"/>
    <lineage>
        <taxon>Eukaryota</taxon>
        <taxon>Viridiplantae</taxon>
        <taxon>Streptophyta</taxon>
        <taxon>Embryophyta</taxon>
        <taxon>Tracheophyta</taxon>
        <taxon>Spermatophyta</taxon>
        <taxon>Magnoliopsida</taxon>
        <taxon>Liliopsida</taxon>
        <taxon>Araceae</taxon>
        <taxon>Lemnoideae</taxon>
        <taxon>Spirodela</taxon>
    </lineage>
</organism>
<feature type="transmembrane region" description="Helical" evidence="1">
    <location>
        <begin position="50"/>
        <end position="67"/>
    </location>
</feature>
<dbReference type="Proteomes" id="UP000663760">
    <property type="component" value="Chromosome 8"/>
</dbReference>
<evidence type="ECO:0000313" key="3">
    <source>
        <dbReference type="Proteomes" id="UP000663760"/>
    </source>
</evidence>
<evidence type="ECO:0000256" key="1">
    <source>
        <dbReference type="SAM" id="Phobius"/>
    </source>
</evidence>
<name>A0A7I8KSW5_SPIIN</name>
<gene>
    <name evidence="2" type="ORF">SI8410_08011611</name>
</gene>
<keyword evidence="1" id="KW-0812">Transmembrane</keyword>
<keyword evidence="1" id="KW-0472">Membrane</keyword>
<protein>
    <submittedName>
        <fullName evidence="2">Uncharacterized protein</fullName>
    </submittedName>
</protein>
<accession>A0A7I8KSW5</accession>
<reference evidence="2" key="1">
    <citation type="submission" date="2020-02" db="EMBL/GenBank/DDBJ databases">
        <authorList>
            <person name="Scholz U."/>
            <person name="Mascher M."/>
            <person name="Fiebig A."/>
        </authorList>
    </citation>
    <scope>NUCLEOTIDE SEQUENCE</scope>
</reference>
<dbReference type="AlphaFoldDB" id="A0A7I8KSW5"/>
<keyword evidence="3" id="KW-1185">Reference proteome</keyword>
<dbReference type="EMBL" id="LR746271">
    <property type="protein sequence ID" value="CAA7400933.1"/>
    <property type="molecule type" value="Genomic_DNA"/>
</dbReference>
<sequence>MRDAARKRESKTERRDLPVEEETITPTWASQSMANSSAFLNRPFRRFEKVTCLAVVLSIFLILIFPLDIPSFSHVDFFCLTTLLADRSNELTKKNRFCVWKPRSMEPLRCLYKNAWLFQIWEAYECPSGFRCCTTL</sequence>